<proteinExistence type="predicted"/>
<evidence type="ECO:0000313" key="2">
    <source>
        <dbReference type="Proteomes" id="UP000270924"/>
    </source>
</evidence>
<keyword evidence="2" id="KW-1185">Reference proteome</keyword>
<organism evidence="1 2">
    <name type="scientific">Wuchereria bancrofti</name>
    <dbReference type="NCBI Taxonomy" id="6293"/>
    <lineage>
        <taxon>Eukaryota</taxon>
        <taxon>Metazoa</taxon>
        <taxon>Ecdysozoa</taxon>
        <taxon>Nematoda</taxon>
        <taxon>Chromadorea</taxon>
        <taxon>Rhabditida</taxon>
        <taxon>Spirurina</taxon>
        <taxon>Spiruromorpha</taxon>
        <taxon>Filarioidea</taxon>
        <taxon>Onchocercidae</taxon>
        <taxon>Wuchereria</taxon>
    </lineage>
</organism>
<protein>
    <submittedName>
        <fullName evidence="1">Uncharacterized protein</fullName>
    </submittedName>
</protein>
<name>A0A3P7ENC4_WUCBA</name>
<dbReference type="Proteomes" id="UP000270924">
    <property type="component" value="Unassembled WGS sequence"/>
</dbReference>
<dbReference type="EMBL" id="UYWW01010451">
    <property type="protein sequence ID" value="VDM17799.1"/>
    <property type="molecule type" value="Genomic_DNA"/>
</dbReference>
<evidence type="ECO:0000313" key="1">
    <source>
        <dbReference type="EMBL" id="VDM17799.1"/>
    </source>
</evidence>
<reference evidence="1 2" key="1">
    <citation type="submission" date="2018-11" db="EMBL/GenBank/DDBJ databases">
        <authorList>
            <consortium name="Pathogen Informatics"/>
        </authorList>
    </citation>
    <scope>NUCLEOTIDE SEQUENCE [LARGE SCALE GENOMIC DNA]</scope>
</reference>
<dbReference type="AlphaFoldDB" id="A0A3P7ENC4"/>
<accession>A0A3P7ENC4</accession>
<dbReference type="OrthoDB" id="784962at2759"/>
<sequence>MDIVTRTQANRIETYACPPCISKDSSLKIMYRAAKREREKSVHCEKQCKSKGSRNNIKIQSGLRCSSKDDHGLIVANNVDRFFVVKITIRNFACIISNFVDCIDTDYVELLQKKSVGKVATTALIVFDRQIVVNVRTVLLL</sequence>
<dbReference type="InParanoid" id="A0A3P7ENC4"/>
<gene>
    <name evidence="1" type="ORF">WBA_LOCUS9871</name>
</gene>